<evidence type="ECO:0000259" key="1">
    <source>
        <dbReference type="Pfam" id="PF10881"/>
    </source>
</evidence>
<evidence type="ECO:0000313" key="3">
    <source>
        <dbReference type="Proteomes" id="UP000682134"/>
    </source>
</evidence>
<keyword evidence="3" id="KW-1185">Reference proteome</keyword>
<name>A0A940SJE0_9BACI</name>
<dbReference type="EMBL" id="JAGIYQ010000007">
    <property type="protein sequence ID" value="MBP0725945.1"/>
    <property type="molecule type" value="Genomic_DNA"/>
</dbReference>
<protein>
    <recommendedName>
        <fullName evidence="1">DUF2726 domain-containing protein</fullName>
    </recommendedName>
</protein>
<dbReference type="Gene3D" id="3.40.960.10">
    <property type="entry name" value="VSR Endonuclease"/>
    <property type="match status" value="1"/>
</dbReference>
<dbReference type="Proteomes" id="UP000682134">
    <property type="component" value="Unassembled WGS sequence"/>
</dbReference>
<sequence>MYTREMMLRDRLIRQEQEKEKEKLSKAKKERLSSFDDYEYKYLKIDKDEGRSKGEKEISFYLNKYNITCQREYWFPDLKLQKPLRFDFVIFSNNRLLFLLEYDGEQHFEEKSGFGDYEKVSISDRMKNEYYNEKGIPLFRISYKEKNNIESIIKGLLKKYDLI</sequence>
<dbReference type="Pfam" id="PF10881">
    <property type="entry name" value="DUF2726"/>
    <property type="match status" value="1"/>
</dbReference>
<gene>
    <name evidence="2" type="ORF">J5Y03_12260</name>
</gene>
<evidence type="ECO:0000313" key="2">
    <source>
        <dbReference type="EMBL" id="MBP0725945.1"/>
    </source>
</evidence>
<dbReference type="AlphaFoldDB" id="A0A940SJE0"/>
<organism evidence="2 3">
    <name type="scientific">Gottfriedia endophytica</name>
    <dbReference type="NCBI Taxonomy" id="2820819"/>
    <lineage>
        <taxon>Bacteria</taxon>
        <taxon>Bacillati</taxon>
        <taxon>Bacillota</taxon>
        <taxon>Bacilli</taxon>
        <taxon>Bacillales</taxon>
        <taxon>Bacillaceae</taxon>
        <taxon>Gottfriedia</taxon>
    </lineage>
</organism>
<feature type="domain" description="DUF2726" evidence="1">
    <location>
        <begin position="81"/>
        <end position="156"/>
    </location>
</feature>
<dbReference type="InterPro" id="IPR024402">
    <property type="entry name" value="DUF2726"/>
</dbReference>
<comment type="caution">
    <text evidence="2">The sequence shown here is derived from an EMBL/GenBank/DDBJ whole genome shotgun (WGS) entry which is preliminary data.</text>
</comment>
<reference evidence="2" key="1">
    <citation type="submission" date="2021-04" db="EMBL/GenBank/DDBJ databases">
        <title>Genome seq and assembly of Bacillus sp.</title>
        <authorList>
            <person name="Chhetri G."/>
        </authorList>
    </citation>
    <scope>NUCLEOTIDE SEQUENCE</scope>
    <source>
        <strain evidence="2">RG28</strain>
    </source>
</reference>
<proteinExistence type="predicted"/>
<dbReference type="RefSeq" id="WP_209406032.1">
    <property type="nucleotide sequence ID" value="NZ_JAGIYQ010000007.1"/>
</dbReference>
<accession>A0A940SJE0</accession>